<feature type="compositionally biased region" description="Basic and acidic residues" evidence="2">
    <location>
        <begin position="1"/>
        <end position="10"/>
    </location>
</feature>
<keyword evidence="3" id="KW-0472">Membrane</keyword>
<comment type="caution">
    <text evidence="5">The sequence shown here is derived from an EMBL/GenBank/DDBJ whole genome shotgun (WGS) entry which is preliminary data.</text>
</comment>
<dbReference type="Gene3D" id="3.40.630.190">
    <property type="entry name" value="LCP protein"/>
    <property type="match status" value="1"/>
</dbReference>
<dbReference type="PANTHER" id="PTHR33392">
    <property type="entry name" value="POLYISOPRENYL-TEICHOIC ACID--PEPTIDOGLYCAN TEICHOIC ACID TRANSFERASE TAGU"/>
    <property type="match status" value="1"/>
</dbReference>
<dbReference type="NCBIfam" id="TIGR00350">
    <property type="entry name" value="lytR_cpsA_psr"/>
    <property type="match status" value="1"/>
</dbReference>
<evidence type="ECO:0000313" key="6">
    <source>
        <dbReference type="Proteomes" id="UP000646749"/>
    </source>
</evidence>
<dbReference type="InterPro" id="IPR050922">
    <property type="entry name" value="LytR/CpsA/Psr_CW_biosynth"/>
</dbReference>
<reference evidence="5 6" key="1">
    <citation type="submission" date="2021-01" db="EMBL/GenBank/DDBJ databases">
        <title>Whole genome shotgun sequence of Plantactinospora endophytica NBRC 110450.</title>
        <authorList>
            <person name="Komaki H."/>
            <person name="Tamura T."/>
        </authorList>
    </citation>
    <scope>NUCLEOTIDE SEQUENCE [LARGE SCALE GENOMIC DNA]</scope>
    <source>
        <strain evidence="5 6">NBRC 110450</strain>
    </source>
</reference>
<dbReference type="Pfam" id="PF03816">
    <property type="entry name" value="LytR_cpsA_psr"/>
    <property type="match status" value="1"/>
</dbReference>
<evidence type="ECO:0000256" key="1">
    <source>
        <dbReference type="ARBA" id="ARBA00006068"/>
    </source>
</evidence>
<dbReference type="InterPro" id="IPR004474">
    <property type="entry name" value="LytR_CpsA_psr"/>
</dbReference>
<feature type="transmembrane region" description="Helical" evidence="3">
    <location>
        <begin position="64"/>
        <end position="84"/>
    </location>
</feature>
<dbReference type="Proteomes" id="UP000646749">
    <property type="component" value="Unassembled WGS sequence"/>
</dbReference>
<accession>A0ABQ4E2K8</accession>
<evidence type="ECO:0000256" key="3">
    <source>
        <dbReference type="SAM" id="Phobius"/>
    </source>
</evidence>
<feature type="region of interest" description="Disordered" evidence="2">
    <location>
        <begin position="1"/>
        <end position="24"/>
    </location>
</feature>
<gene>
    <name evidence="5" type="ORF">Pen02_38410</name>
</gene>
<comment type="similarity">
    <text evidence="1">Belongs to the LytR/CpsA/Psr (LCP) family.</text>
</comment>
<evidence type="ECO:0000259" key="4">
    <source>
        <dbReference type="Pfam" id="PF03816"/>
    </source>
</evidence>
<protein>
    <recommendedName>
        <fullName evidence="4">Cell envelope-related transcriptional attenuator domain-containing protein</fullName>
    </recommendedName>
</protein>
<sequence>MSDDDIKVSGDQRGATGPGGPDPALIEDELRAAFVRHESLTPDPVPLRAAIDRRAVRRRRLRRTATVAGAALALTGVLALPMLGRTVGPPPSVPEVAAPPPALDQTGPAEPLNFLVLGVDGGGGQSNGHRADTVLVVHVPADRSRLYLVSLPRDLGVEVPGHGFGKLSAAFYLGSHRPGHRPDLAAGAALTERTVTALTGVRFDATATLTYTGLREVTDAVGGVKVCLPQQVRSYHTTRVFPAGCQKLDGAGAQDLLRQRYALAQGAHERDRNGQRFAEALLHEITDPASAVNPVRVAEIVRALGRNLVLDLDGMTPAELFTTLRAVAAADAVGIGWTLHPDSGRRSGMESLDPMLSRSLFDAFRRDALADWVVRHPDRVTR</sequence>
<evidence type="ECO:0000256" key="2">
    <source>
        <dbReference type="SAM" id="MobiDB-lite"/>
    </source>
</evidence>
<proteinExistence type="inferred from homology"/>
<dbReference type="PANTHER" id="PTHR33392:SF6">
    <property type="entry name" value="POLYISOPRENYL-TEICHOIC ACID--PEPTIDOGLYCAN TEICHOIC ACID TRANSFERASE TAGU"/>
    <property type="match status" value="1"/>
</dbReference>
<keyword evidence="3" id="KW-1133">Transmembrane helix</keyword>
<dbReference type="EMBL" id="BONW01000017">
    <property type="protein sequence ID" value="GIG88905.1"/>
    <property type="molecule type" value="Genomic_DNA"/>
</dbReference>
<dbReference type="RefSeq" id="WP_203867422.1">
    <property type="nucleotide sequence ID" value="NZ_BONW01000017.1"/>
</dbReference>
<evidence type="ECO:0000313" key="5">
    <source>
        <dbReference type="EMBL" id="GIG88905.1"/>
    </source>
</evidence>
<organism evidence="5 6">
    <name type="scientific">Plantactinospora endophytica</name>
    <dbReference type="NCBI Taxonomy" id="673535"/>
    <lineage>
        <taxon>Bacteria</taxon>
        <taxon>Bacillati</taxon>
        <taxon>Actinomycetota</taxon>
        <taxon>Actinomycetes</taxon>
        <taxon>Micromonosporales</taxon>
        <taxon>Micromonosporaceae</taxon>
        <taxon>Plantactinospora</taxon>
    </lineage>
</organism>
<name>A0ABQ4E2K8_9ACTN</name>
<keyword evidence="3" id="KW-0812">Transmembrane</keyword>
<keyword evidence="6" id="KW-1185">Reference proteome</keyword>
<feature type="domain" description="Cell envelope-related transcriptional attenuator" evidence="4">
    <location>
        <begin position="130"/>
        <end position="285"/>
    </location>
</feature>